<dbReference type="GO" id="GO:0006751">
    <property type="term" value="P:glutathione catabolic process"/>
    <property type="evidence" value="ECO:0007669"/>
    <property type="project" value="InterPro"/>
</dbReference>
<dbReference type="InterPro" id="IPR043137">
    <property type="entry name" value="GGT_ssub_C"/>
</dbReference>
<feature type="binding site" evidence="2">
    <location>
        <begin position="113"/>
        <end position="115"/>
    </location>
    <ligand>
        <name>L-glutamate</name>
        <dbReference type="ChEBI" id="CHEBI:29985"/>
    </ligand>
</feature>
<dbReference type="SUPFAM" id="SSF56235">
    <property type="entry name" value="N-terminal nucleophile aminohydrolases (Ntn hydrolases)"/>
    <property type="match status" value="1"/>
</dbReference>
<feature type="active site" description="Nucleophile" evidence="1">
    <location>
        <position position="95"/>
    </location>
</feature>
<name>A0AAV1RRJ4_9ROSI</name>
<dbReference type="EMBL" id="CAWUPB010001108">
    <property type="protein sequence ID" value="CAK7337899.1"/>
    <property type="molecule type" value="Genomic_DNA"/>
</dbReference>
<feature type="binding site" evidence="2">
    <location>
        <position position="168"/>
    </location>
    <ligand>
        <name>L-glutamate</name>
        <dbReference type="ChEBI" id="CHEBI:29985"/>
    </ligand>
</feature>
<evidence type="ECO:0000313" key="4">
    <source>
        <dbReference type="Proteomes" id="UP001314170"/>
    </source>
</evidence>
<evidence type="ECO:0000313" key="3">
    <source>
        <dbReference type="EMBL" id="CAK7337899.1"/>
    </source>
</evidence>
<dbReference type="Gene3D" id="1.10.246.130">
    <property type="match status" value="1"/>
</dbReference>
<organism evidence="3 4">
    <name type="scientific">Dovyalis caffra</name>
    <dbReference type="NCBI Taxonomy" id="77055"/>
    <lineage>
        <taxon>Eukaryota</taxon>
        <taxon>Viridiplantae</taxon>
        <taxon>Streptophyta</taxon>
        <taxon>Embryophyta</taxon>
        <taxon>Tracheophyta</taxon>
        <taxon>Spermatophyta</taxon>
        <taxon>Magnoliopsida</taxon>
        <taxon>eudicotyledons</taxon>
        <taxon>Gunneridae</taxon>
        <taxon>Pentapetalae</taxon>
        <taxon>rosids</taxon>
        <taxon>fabids</taxon>
        <taxon>Malpighiales</taxon>
        <taxon>Salicaceae</taxon>
        <taxon>Flacourtieae</taxon>
        <taxon>Dovyalis</taxon>
    </lineage>
</organism>
<evidence type="ECO:0008006" key="5">
    <source>
        <dbReference type="Google" id="ProtNLM"/>
    </source>
</evidence>
<dbReference type="Pfam" id="PF01019">
    <property type="entry name" value="G_glu_transpept"/>
    <property type="match status" value="1"/>
</dbReference>
<evidence type="ECO:0000256" key="1">
    <source>
        <dbReference type="PIRSR" id="PIRSR600101-1"/>
    </source>
</evidence>
<protein>
    <recommendedName>
        <fullName evidence="5">Gamma-glutamyltranspeptidase</fullName>
    </recommendedName>
</protein>
<dbReference type="GO" id="GO:0005886">
    <property type="term" value="C:plasma membrane"/>
    <property type="evidence" value="ECO:0007669"/>
    <property type="project" value="TreeGrafter"/>
</dbReference>
<proteinExistence type="predicted"/>
<reference evidence="3 4" key="1">
    <citation type="submission" date="2024-01" db="EMBL/GenBank/DDBJ databases">
        <authorList>
            <person name="Waweru B."/>
        </authorList>
    </citation>
    <scope>NUCLEOTIDE SEQUENCE [LARGE SCALE GENOMIC DNA]</scope>
</reference>
<accession>A0AAV1RRJ4</accession>
<dbReference type="InterPro" id="IPR000101">
    <property type="entry name" value="GGT_peptidase"/>
</dbReference>
<gene>
    <name evidence="3" type="ORF">DCAF_LOCUS12940</name>
</gene>
<feature type="binding site" evidence="2">
    <location>
        <begin position="146"/>
        <end position="147"/>
    </location>
    <ligand>
        <name>L-glutamate</name>
        <dbReference type="ChEBI" id="CHEBI:29985"/>
    </ligand>
</feature>
<dbReference type="PANTHER" id="PTHR11686:SF34">
    <property type="entry name" value="GLUTATHIONE HYDROLASE 1-RELATED"/>
    <property type="match status" value="1"/>
</dbReference>
<dbReference type="Proteomes" id="UP001314170">
    <property type="component" value="Unassembled WGS sequence"/>
</dbReference>
<dbReference type="PANTHER" id="PTHR11686">
    <property type="entry name" value="GAMMA GLUTAMYL TRANSPEPTIDASE"/>
    <property type="match status" value="1"/>
</dbReference>
<comment type="caution">
    <text evidence="3">The sequence shown here is derived from an EMBL/GenBank/DDBJ whole genome shotgun (WGS) entry which is preliminary data.</text>
</comment>
<dbReference type="AlphaFoldDB" id="A0AAV1RRJ4"/>
<dbReference type="Gene3D" id="3.60.20.40">
    <property type="match status" value="1"/>
</dbReference>
<dbReference type="InterPro" id="IPR029055">
    <property type="entry name" value="Ntn_hydrolases_N"/>
</dbReference>
<evidence type="ECO:0000256" key="2">
    <source>
        <dbReference type="PIRSR" id="PIRSR600101-2"/>
    </source>
</evidence>
<dbReference type="GO" id="GO:0036374">
    <property type="term" value="F:glutathione hydrolase activity"/>
    <property type="evidence" value="ECO:0007669"/>
    <property type="project" value="InterPro"/>
</dbReference>
<keyword evidence="4" id="KW-1185">Reference proteome</keyword>
<dbReference type="InterPro" id="IPR043138">
    <property type="entry name" value="GGT_lsub"/>
</dbReference>
<sequence length="222" mass="24536">MEAFYKGPIRFNLVRDVQKLGGILTVEDLQRYQVRHAFAMGMNLGDPDFANVTQVMSDTISPKFAEELKKTIYDNRTFDPVRYGGRWNQIIDHGTSHTSIVDSERNAVSMTSTVNAYFGAQILNDTGNVPPPAPPNFIRAGKRPLSSMTPTIVLKDEKLKGVVGASGGAMIIAGTTEVLLNHFAKGMDPLSSVLATRVYHQDVYVHVEAEYPIWDNMFVIGS</sequence>